<dbReference type="InterPro" id="IPR002575">
    <property type="entry name" value="Aminoglycoside_PTrfase"/>
</dbReference>
<dbReference type="Proteomes" id="UP000266552">
    <property type="component" value="Chromosome"/>
</dbReference>
<accession>A0A385TJL0</accession>
<name>A0A385TJL0_PAELA</name>
<dbReference type="Pfam" id="PF01636">
    <property type="entry name" value="APH"/>
    <property type="match status" value="1"/>
</dbReference>
<proteinExistence type="predicted"/>
<dbReference type="InterPro" id="IPR011009">
    <property type="entry name" value="Kinase-like_dom_sf"/>
</dbReference>
<evidence type="ECO:0000313" key="2">
    <source>
        <dbReference type="EMBL" id="AYB43843.1"/>
    </source>
</evidence>
<organism evidence="2 3">
    <name type="scientific">Paenibacillus lautus</name>
    <name type="common">Bacillus lautus</name>
    <dbReference type="NCBI Taxonomy" id="1401"/>
    <lineage>
        <taxon>Bacteria</taxon>
        <taxon>Bacillati</taxon>
        <taxon>Bacillota</taxon>
        <taxon>Bacilli</taxon>
        <taxon>Bacillales</taxon>
        <taxon>Paenibacillaceae</taxon>
        <taxon>Paenibacillus</taxon>
    </lineage>
</organism>
<sequence>MNIGNPLREINWVEKSSTLEALLKHEGSFHAVSLDSGLEAEVMKIAAPTADYILKVWNKASKPNVHAQYQILSALFTNGSSVSEPVGWGTDRNGDSTLLTSYDGMPVQSVDQRKLTQLVKILADIHKLPLEDFMGDRLPRYEFIDYFFPRIEKHPDIRILLEELLQRADMKPSCLIHGDYHLGNILETEDKLTVIDWTNAQWGDPRYDVAWSIIIMWIFASEEQAAAYRAACCAEYRYEEHDLELFEAIACLRGIMLFKANDVPIDHRTISRFRSILSKNEYLNDQLL</sequence>
<keyword evidence="3" id="KW-1185">Reference proteome</keyword>
<dbReference type="GO" id="GO:0016740">
    <property type="term" value="F:transferase activity"/>
    <property type="evidence" value="ECO:0007669"/>
    <property type="project" value="UniProtKB-KW"/>
</dbReference>
<dbReference type="EMBL" id="CP032412">
    <property type="protein sequence ID" value="AYB43843.1"/>
    <property type="molecule type" value="Genomic_DNA"/>
</dbReference>
<keyword evidence="2" id="KW-0808">Transferase</keyword>
<evidence type="ECO:0000259" key="1">
    <source>
        <dbReference type="Pfam" id="PF01636"/>
    </source>
</evidence>
<dbReference type="RefSeq" id="WP_119847763.1">
    <property type="nucleotide sequence ID" value="NZ_CP032412.1"/>
</dbReference>
<evidence type="ECO:0000313" key="3">
    <source>
        <dbReference type="Proteomes" id="UP000266552"/>
    </source>
</evidence>
<dbReference type="SUPFAM" id="SSF56112">
    <property type="entry name" value="Protein kinase-like (PK-like)"/>
    <property type="match status" value="1"/>
</dbReference>
<dbReference type="AlphaFoldDB" id="A0A385TJL0"/>
<dbReference type="PANTHER" id="PTHR21310">
    <property type="entry name" value="AMINOGLYCOSIDE PHOSPHOTRANSFERASE-RELATED-RELATED"/>
    <property type="match status" value="1"/>
</dbReference>
<gene>
    <name evidence="2" type="ORF">D5F53_11270</name>
</gene>
<reference evidence="2 3" key="1">
    <citation type="submission" date="2018-09" db="EMBL/GenBank/DDBJ databases">
        <title>Genome Sequence of Paenibacillus lautus Strain E7593-69, Azo Dye-Degrading Bacteria, Isolated from Commercial Tattoo Inks.</title>
        <authorList>
            <person name="Nho S.W."/>
            <person name="Kim S.-J."/>
            <person name="Kweon O."/>
            <person name="Cerniglia C.E."/>
        </authorList>
    </citation>
    <scope>NUCLEOTIDE SEQUENCE [LARGE SCALE GENOMIC DNA]</scope>
    <source>
        <strain evidence="2 3">E7593-69</strain>
    </source>
</reference>
<dbReference type="KEGG" id="plw:D5F53_11270"/>
<dbReference type="InterPro" id="IPR051678">
    <property type="entry name" value="AGP_Transferase"/>
</dbReference>
<protein>
    <submittedName>
        <fullName evidence="2">Aminoglycoside phosphotransferase family protein</fullName>
    </submittedName>
</protein>
<feature type="domain" description="Aminoglycoside phosphotransferase" evidence="1">
    <location>
        <begin position="34"/>
        <end position="233"/>
    </location>
</feature>
<dbReference type="Gene3D" id="3.90.1200.10">
    <property type="match status" value="1"/>
</dbReference>